<dbReference type="OrthoDB" id="1432662at2"/>
<dbReference type="KEGG" id="lum:CNR27_03970"/>
<dbReference type="AlphaFoldDB" id="A0A290XC38"/>
<sequence length="179" mass="19557">MDSINRDQPEHNRQDLSAADAVARIQDMSDDADSCFFCTTALADSPTGGTRPMSIKKADETGALWFLSAADSHKNAEIAADPAVRLFLQSSRHSGFLALHGTATISRDRDRIEELWNPIVKTWFTEGKDDPRITVIKVTPTDGYYWDNKHGDFVAATKMMIGAAVGKTLDDSIEGAIAP</sequence>
<gene>
    <name evidence="2" type="ORF">CNR27_03970</name>
</gene>
<feature type="domain" description="General stress protein FMN-binding split barrel" evidence="1">
    <location>
        <begin position="20"/>
        <end position="170"/>
    </location>
</feature>
<evidence type="ECO:0000259" key="1">
    <source>
        <dbReference type="Pfam" id="PF16242"/>
    </source>
</evidence>
<dbReference type="SUPFAM" id="SSF50475">
    <property type="entry name" value="FMN-binding split barrel"/>
    <property type="match status" value="1"/>
</dbReference>
<dbReference type="InterPro" id="IPR038725">
    <property type="entry name" value="YdaG_split_barrel_FMN-bd"/>
</dbReference>
<dbReference type="RefSeq" id="WP_096297034.1">
    <property type="nucleotide sequence ID" value="NZ_CP023406.1"/>
</dbReference>
<dbReference type="InterPro" id="IPR012349">
    <property type="entry name" value="Split_barrel_FMN-bd"/>
</dbReference>
<name>A0A290XC38_9GAMM</name>
<dbReference type="PANTHER" id="PTHR34818">
    <property type="entry name" value="PROTEIN BLI-3"/>
    <property type="match status" value="1"/>
</dbReference>
<accession>A0A290XC38</accession>
<dbReference type="EMBL" id="CP023406">
    <property type="protein sequence ID" value="ATD66707.1"/>
    <property type="molecule type" value="Genomic_DNA"/>
</dbReference>
<reference evidence="3" key="1">
    <citation type="submission" date="2017-09" db="EMBL/GenBank/DDBJ databases">
        <title>Luteimonas liuhanmingii sp.nov., isolated from the intestinal contents of Tibetan Plateau Pika in Yushu, Qinghai Province, China.</title>
        <authorList>
            <person name="Gui Z."/>
        </authorList>
    </citation>
    <scope>NUCLEOTIDE SEQUENCE [LARGE SCALE GENOMIC DNA]</scope>
    <source>
        <strain evidence="3">100111</strain>
    </source>
</reference>
<proteinExistence type="predicted"/>
<organism evidence="2 3">
    <name type="scientific">Luteimonas chenhongjianii</name>
    <dbReference type="NCBI Taxonomy" id="2006110"/>
    <lineage>
        <taxon>Bacteria</taxon>
        <taxon>Pseudomonadati</taxon>
        <taxon>Pseudomonadota</taxon>
        <taxon>Gammaproteobacteria</taxon>
        <taxon>Lysobacterales</taxon>
        <taxon>Lysobacteraceae</taxon>
        <taxon>Luteimonas</taxon>
    </lineage>
</organism>
<evidence type="ECO:0000313" key="2">
    <source>
        <dbReference type="EMBL" id="ATD66707.1"/>
    </source>
</evidence>
<dbReference type="PANTHER" id="PTHR34818:SF1">
    <property type="entry name" value="PROTEIN BLI-3"/>
    <property type="match status" value="1"/>
</dbReference>
<dbReference type="Proteomes" id="UP000218968">
    <property type="component" value="Chromosome"/>
</dbReference>
<dbReference type="Gene3D" id="2.30.110.10">
    <property type="entry name" value="Electron Transport, Fmn-binding Protein, Chain A"/>
    <property type="match status" value="1"/>
</dbReference>
<protein>
    <submittedName>
        <fullName evidence="2">General stress protein</fullName>
    </submittedName>
</protein>
<dbReference type="Pfam" id="PF16242">
    <property type="entry name" value="Pyrid_ox_like"/>
    <property type="match status" value="1"/>
</dbReference>
<dbReference type="InterPro" id="IPR052917">
    <property type="entry name" value="Stress-Dev_Protein"/>
</dbReference>
<keyword evidence="3" id="KW-1185">Reference proteome</keyword>
<evidence type="ECO:0000313" key="3">
    <source>
        <dbReference type="Proteomes" id="UP000218968"/>
    </source>
</evidence>